<dbReference type="GO" id="GO:0007156">
    <property type="term" value="P:homophilic cell adhesion via plasma membrane adhesion molecules"/>
    <property type="evidence" value="ECO:0007669"/>
    <property type="project" value="InterPro"/>
</dbReference>
<feature type="domain" description="Cadherin" evidence="13">
    <location>
        <begin position="139"/>
        <end position="250"/>
    </location>
</feature>
<reference evidence="15 16" key="1">
    <citation type="submission" date="2025-08" db="UniProtKB">
        <authorList>
            <consortium name="RefSeq"/>
        </authorList>
    </citation>
    <scope>IDENTIFICATION</scope>
</reference>
<evidence type="ECO:0000256" key="10">
    <source>
        <dbReference type="ARBA" id="ARBA00023180"/>
    </source>
</evidence>
<feature type="transmembrane region" description="Helical" evidence="12">
    <location>
        <begin position="694"/>
        <end position="720"/>
    </location>
</feature>
<evidence type="ECO:0000256" key="6">
    <source>
        <dbReference type="ARBA" id="ARBA00022837"/>
    </source>
</evidence>
<dbReference type="PANTHER" id="PTHR24026">
    <property type="entry name" value="FAT ATYPICAL CADHERIN-RELATED"/>
    <property type="match status" value="1"/>
</dbReference>
<evidence type="ECO:0000256" key="11">
    <source>
        <dbReference type="PROSITE-ProRule" id="PRU00043"/>
    </source>
</evidence>
<dbReference type="InterPro" id="IPR020894">
    <property type="entry name" value="Cadherin_CS"/>
</dbReference>
<evidence type="ECO:0000256" key="9">
    <source>
        <dbReference type="ARBA" id="ARBA00023136"/>
    </source>
</evidence>
<dbReference type="PROSITE" id="PS50268">
    <property type="entry name" value="CADHERIN_2"/>
    <property type="match status" value="6"/>
</dbReference>
<keyword evidence="6 11" id="KW-0106">Calcium</keyword>
<dbReference type="Proteomes" id="UP000515154">
    <property type="component" value="Linkage group LG14"/>
</dbReference>
<dbReference type="FunFam" id="2.60.40.60:FF:000004">
    <property type="entry name" value="Protocadherin 1 gamma 2"/>
    <property type="match status" value="1"/>
</dbReference>
<evidence type="ECO:0000256" key="3">
    <source>
        <dbReference type="ARBA" id="ARBA00022692"/>
    </source>
</evidence>
<accession>A0A6P7T6X2</accession>
<evidence type="ECO:0000256" key="1">
    <source>
        <dbReference type="ARBA" id="ARBA00004251"/>
    </source>
</evidence>
<evidence type="ECO:0000313" key="14">
    <source>
        <dbReference type="Proteomes" id="UP000515154"/>
    </source>
</evidence>
<dbReference type="Gene3D" id="2.60.40.60">
    <property type="entry name" value="Cadherins"/>
    <property type="match status" value="6"/>
</dbReference>
<feature type="domain" description="Cadherin" evidence="13">
    <location>
        <begin position="31"/>
        <end position="138"/>
    </location>
</feature>
<feature type="domain" description="Cadherin" evidence="13">
    <location>
        <begin position="251"/>
        <end position="358"/>
    </location>
</feature>
<keyword evidence="5" id="KW-0677">Repeat</keyword>
<dbReference type="SUPFAM" id="SSF49313">
    <property type="entry name" value="Cadherin-like"/>
    <property type="match status" value="5"/>
</dbReference>
<keyword evidence="9 12" id="KW-0472">Membrane</keyword>
<dbReference type="FunFam" id="2.60.40.60:FF:000002">
    <property type="entry name" value="Protocadherin alpha 2"/>
    <property type="match status" value="1"/>
</dbReference>
<dbReference type="KEGG" id="osn:115219527"/>
<keyword evidence="4" id="KW-0732">Signal</keyword>
<dbReference type="FunFam" id="2.60.40.60:FF:000092">
    <property type="entry name" value="Protocadherin 8"/>
    <property type="match status" value="1"/>
</dbReference>
<sequence>MTLSKKLLEIEVFILIYILNTSLGVVLTYHVQEEQNPGTYVGDIAANTKFVDSFPPQGHNLITFSQLHESLTGNAQLFNVSKIGKLYTGKTLDSESLCKYRRECFRMIEIAVRHEESFVKIIEIKIIVEDINDNEPIFPNKMINLQFDETDGKGTTKSIPSAVDKDVGILNSQITYVLQKDENAPFELSVLKRMVGTEKLDIVLKSKLDRETKDVYTIQVIAKDGGTPPREGILNVQISVTDVNDNAPIFSQNIYNVSVENANDIESPILILSAKDLDTDKNGAVSYYLNSETTDLAKSYFELNEVTGELFLSKKIPLKRRQTYKLYVEAKDGGEPSLNSIAMVYVNIINQQNNAPRIDVKFVSKSKDNSAVISEGVKVGSFIAYVKVTDNDAGLNGEVSCDLQNDKIQLQELGRKKYKVIVKNSVDRETEDYIDFSIICKDEGSPSLHTERRFSIQVMDVNDVQPQFTKDTFKFLTYENEKENFPVGYINATDPDLGQGGHLTYSLLHNHNDILPFQISDFGFISTTHSLDHEQQDIYEFNILVTDNGSPALNSTANVLVEVIDKNDNAPYFTFPSVNPFNIDVHYHPQSKNDVTTLRASDRDSHVNAFLRYEIIGGNHKQLFIINPYTGVLSFSRPVYQNDAGSYDLQFVVRDSGTPVLSATTTVFLTLTVSNSTSQLYTAQHTESDDMIHISLVVIIVIAAVIISTAIVVSIIVCIVQRQNQREVQYGYRIDANNDLVGERRHSEDICEQISLKYDAPVAMETNPSLSRNPHTSSVLKRGFYSGYKSGQNWRDSTLAIQLKSSADDTTQATMTSGVNKLEDCVIMAPDHCKEMLTVFSHINNGQNCLERNNGHYEELSGLKSSQLKELKCGDLKSLSQTLGKVKCTTSSKDSYLSDSGQNTPSNDVIDLKSFRVSSATNNTTTNNSNITTVPSETWNLPMRDCFMTYNKPLPAVPKISYS</sequence>
<dbReference type="InterPro" id="IPR002126">
    <property type="entry name" value="Cadherin-like_dom"/>
</dbReference>
<keyword evidence="2" id="KW-1003">Cell membrane</keyword>
<evidence type="ECO:0000313" key="16">
    <source>
        <dbReference type="RefSeq" id="XP_036365110.1"/>
    </source>
</evidence>
<dbReference type="RefSeq" id="XP_036365110.1">
    <property type="nucleotide sequence ID" value="XM_036509217.1"/>
</dbReference>
<dbReference type="Pfam" id="PF00028">
    <property type="entry name" value="Cadherin"/>
    <property type="match status" value="5"/>
</dbReference>
<dbReference type="RefSeq" id="XP_029645566.1">
    <property type="nucleotide sequence ID" value="XM_029789706.2"/>
</dbReference>
<dbReference type="PRINTS" id="PR00205">
    <property type="entry name" value="CADHERIN"/>
</dbReference>
<dbReference type="AlphaFoldDB" id="A0A6P7T6X2"/>
<organism evidence="14 15">
    <name type="scientific">Octopus sinensis</name>
    <name type="common">East Asian common octopus</name>
    <dbReference type="NCBI Taxonomy" id="2607531"/>
    <lineage>
        <taxon>Eukaryota</taxon>
        <taxon>Metazoa</taxon>
        <taxon>Spiralia</taxon>
        <taxon>Lophotrochozoa</taxon>
        <taxon>Mollusca</taxon>
        <taxon>Cephalopoda</taxon>
        <taxon>Coleoidea</taxon>
        <taxon>Octopodiformes</taxon>
        <taxon>Octopoda</taxon>
        <taxon>Incirrata</taxon>
        <taxon>Octopodidae</taxon>
        <taxon>Octopus</taxon>
    </lineage>
</organism>
<evidence type="ECO:0000256" key="2">
    <source>
        <dbReference type="ARBA" id="ARBA00022475"/>
    </source>
</evidence>
<gene>
    <name evidence="15 16" type="primary">LOC115219527</name>
</gene>
<dbReference type="GO" id="GO:0005886">
    <property type="term" value="C:plasma membrane"/>
    <property type="evidence" value="ECO:0007669"/>
    <property type="project" value="UniProtKB-SubCell"/>
</dbReference>
<comment type="subcellular location">
    <subcellularLocation>
        <location evidence="1">Cell membrane</location>
        <topology evidence="1">Single-pass type I membrane protein</topology>
    </subcellularLocation>
</comment>
<feature type="transmembrane region" description="Helical" evidence="12">
    <location>
        <begin position="12"/>
        <end position="31"/>
    </location>
</feature>
<dbReference type="GO" id="GO:0005509">
    <property type="term" value="F:calcium ion binding"/>
    <property type="evidence" value="ECO:0007669"/>
    <property type="project" value="UniProtKB-UniRule"/>
</dbReference>
<dbReference type="CDD" id="cd11304">
    <property type="entry name" value="Cadherin_repeat"/>
    <property type="match status" value="5"/>
</dbReference>
<evidence type="ECO:0000256" key="7">
    <source>
        <dbReference type="ARBA" id="ARBA00022889"/>
    </source>
</evidence>
<evidence type="ECO:0000256" key="5">
    <source>
        <dbReference type="ARBA" id="ARBA00022737"/>
    </source>
</evidence>
<feature type="domain" description="Cadherin" evidence="13">
    <location>
        <begin position="595"/>
        <end position="681"/>
    </location>
</feature>
<keyword evidence="8 12" id="KW-1133">Transmembrane helix</keyword>
<proteinExistence type="predicted"/>
<dbReference type="FunFam" id="2.60.40.60:FF:000020">
    <property type="entry name" value="Dachsous cadherin-related 1b"/>
    <property type="match status" value="1"/>
</dbReference>
<feature type="domain" description="Cadherin" evidence="13">
    <location>
        <begin position="365"/>
        <end position="468"/>
    </location>
</feature>
<evidence type="ECO:0000256" key="8">
    <source>
        <dbReference type="ARBA" id="ARBA00022989"/>
    </source>
</evidence>
<evidence type="ECO:0000256" key="12">
    <source>
        <dbReference type="SAM" id="Phobius"/>
    </source>
</evidence>
<name>A0A6P7T6X2_9MOLL</name>
<evidence type="ECO:0000259" key="13">
    <source>
        <dbReference type="PROSITE" id="PS50268"/>
    </source>
</evidence>
<dbReference type="PROSITE" id="PS00232">
    <property type="entry name" value="CADHERIN_1"/>
    <property type="match status" value="2"/>
</dbReference>
<feature type="domain" description="Cadherin" evidence="13">
    <location>
        <begin position="469"/>
        <end position="573"/>
    </location>
</feature>
<dbReference type="SMART" id="SM00112">
    <property type="entry name" value="CA"/>
    <property type="match status" value="6"/>
</dbReference>
<dbReference type="InterPro" id="IPR015919">
    <property type="entry name" value="Cadherin-like_sf"/>
</dbReference>
<keyword evidence="10" id="KW-0325">Glycoprotein</keyword>
<keyword evidence="14" id="KW-1185">Reference proteome</keyword>
<dbReference type="PANTHER" id="PTHR24026:SF126">
    <property type="entry name" value="PROTOCADHERIN FAT 4"/>
    <property type="match status" value="1"/>
</dbReference>
<evidence type="ECO:0000256" key="4">
    <source>
        <dbReference type="ARBA" id="ARBA00022729"/>
    </source>
</evidence>
<evidence type="ECO:0000313" key="15">
    <source>
        <dbReference type="RefSeq" id="XP_029645566.1"/>
    </source>
</evidence>
<dbReference type="FunFam" id="2.60.40.60:FF:000007">
    <property type="entry name" value="Protocadherin alpha 2"/>
    <property type="match status" value="1"/>
</dbReference>
<keyword evidence="3 12" id="KW-0812">Transmembrane</keyword>
<keyword evidence="7" id="KW-0130">Cell adhesion</keyword>
<protein>
    <submittedName>
        <fullName evidence="15 16">Protocadherin beta-15 isoform X1</fullName>
    </submittedName>
</protein>